<protein>
    <submittedName>
        <fullName evidence="1">Uncharacterized protein</fullName>
    </submittedName>
</protein>
<gene>
    <name evidence="1" type="ORF">GH754_04300</name>
</gene>
<sequence length="53" mass="5975">MKTPQEAVWASEEAEAAPMESEVFCRNGLHALNIIQNESSNTKKSHYVSFSIY</sequence>
<proteinExistence type="predicted"/>
<organism evidence="1 2">
    <name type="scientific">Salinibacillus xinjiangensis</name>
    <dbReference type="NCBI Taxonomy" id="1229268"/>
    <lineage>
        <taxon>Bacteria</taxon>
        <taxon>Bacillati</taxon>
        <taxon>Bacillota</taxon>
        <taxon>Bacilli</taxon>
        <taxon>Bacillales</taxon>
        <taxon>Bacillaceae</taxon>
        <taxon>Salinibacillus</taxon>
    </lineage>
</organism>
<accession>A0A6G1X3I4</accession>
<dbReference type="AlphaFoldDB" id="A0A6G1X3I4"/>
<evidence type="ECO:0000313" key="1">
    <source>
        <dbReference type="EMBL" id="MRG85551.1"/>
    </source>
</evidence>
<comment type="caution">
    <text evidence="1">The sequence shown here is derived from an EMBL/GenBank/DDBJ whole genome shotgun (WGS) entry which is preliminary data.</text>
</comment>
<dbReference type="EMBL" id="WJNH01000002">
    <property type="protein sequence ID" value="MRG85551.1"/>
    <property type="molecule type" value="Genomic_DNA"/>
</dbReference>
<dbReference type="RefSeq" id="WP_153727488.1">
    <property type="nucleotide sequence ID" value="NZ_WJNH01000002.1"/>
</dbReference>
<name>A0A6G1X3I4_9BACI</name>
<evidence type="ECO:0000313" key="2">
    <source>
        <dbReference type="Proteomes" id="UP000480185"/>
    </source>
</evidence>
<reference evidence="1 2" key="1">
    <citation type="submission" date="2019-11" db="EMBL/GenBank/DDBJ databases">
        <authorList>
            <person name="Li J."/>
        </authorList>
    </citation>
    <scope>NUCLEOTIDE SEQUENCE [LARGE SCALE GENOMIC DNA]</scope>
    <source>
        <strain evidence="1 2">J4</strain>
    </source>
</reference>
<dbReference type="Proteomes" id="UP000480185">
    <property type="component" value="Unassembled WGS sequence"/>
</dbReference>
<keyword evidence="2" id="KW-1185">Reference proteome</keyword>